<dbReference type="EMBL" id="BPLQ01012270">
    <property type="protein sequence ID" value="GIY64093.1"/>
    <property type="molecule type" value="Genomic_DNA"/>
</dbReference>
<evidence type="ECO:0000313" key="1">
    <source>
        <dbReference type="EMBL" id="GIY64093.1"/>
    </source>
</evidence>
<gene>
    <name evidence="1" type="ORF">CDAR_576421</name>
</gene>
<comment type="caution">
    <text evidence="1">The sequence shown here is derived from an EMBL/GenBank/DDBJ whole genome shotgun (WGS) entry which is preliminary data.</text>
</comment>
<proteinExistence type="predicted"/>
<keyword evidence="2" id="KW-1185">Reference proteome</keyword>
<sequence length="94" mass="10181">MNSCHLKSISLDVGLAAKQHDVKSDSMMDNKGLKGRSDSQRTTSLCLELSCPFQNDGAEGLGEALEELGSGTGPGRCRPKVERCYASVLHHTYR</sequence>
<evidence type="ECO:0000313" key="2">
    <source>
        <dbReference type="Proteomes" id="UP001054837"/>
    </source>
</evidence>
<dbReference type="Proteomes" id="UP001054837">
    <property type="component" value="Unassembled WGS sequence"/>
</dbReference>
<name>A0AAV4V236_9ARAC</name>
<organism evidence="1 2">
    <name type="scientific">Caerostris darwini</name>
    <dbReference type="NCBI Taxonomy" id="1538125"/>
    <lineage>
        <taxon>Eukaryota</taxon>
        <taxon>Metazoa</taxon>
        <taxon>Ecdysozoa</taxon>
        <taxon>Arthropoda</taxon>
        <taxon>Chelicerata</taxon>
        <taxon>Arachnida</taxon>
        <taxon>Araneae</taxon>
        <taxon>Araneomorphae</taxon>
        <taxon>Entelegynae</taxon>
        <taxon>Araneoidea</taxon>
        <taxon>Araneidae</taxon>
        <taxon>Caerostris</taxon>
    </lineage>
</organism>
<protein>
    <submittedName>
        <fullName evidence="1">Uncharacterized protein</fullName>
    </submittedName>
</protein>
<reference evidence="1 2" key="1">
    <citation type="submission" date="2021-06" db="EMBL/GenBank/DDBJ databases">
        <title>Caerostris darwini draft genome.</title>
        <authorList>
            <person name="Kono N."/>
            <person name="Arakawa K."/>
        </authorList>
    </citation>
    <scope>NUCLEOTIDE SEQUENCE [LARGE SCALE GENOMIC DNA]</scope>
</reference>
<dbReference type="AlphaFoldDB" id="A0AAV4V236"/>
<accession>A0AAV4V236</accession>